<dbReference type="EMBL" id="ML179074">
    <property type="protein sequence ID" value="THV02744.1"/>
    <property type="molecule type" value="Genomic_DNA"/>
</dbReference>
<dbReference type="CDD" id="cd03788">
    <property type="entry name" value="GT20_TPS"/>
    <property type="match status" value="1"/>
</dbReference>
<sequence>MSTSSSIRNHRVIIASLFLPNTVVLGPEEPEYYPYYTSSSPQPYPPPSQPQPQPQQQQQAEEITVPNVTLRLEQRQREKDDHQDGSSGTTTTTLISQAMSAHPHLPSSALGTPSTPSVGTTTPASSSHINTKSSPVSSNASSGASPATTASAVTTVPSIVQDLKDRTKARKINVAGTGAGATPSLSLGVSAVGVGGGVSTTQTPLRSPTIEMANPFSKPASKQSSAMGSGVGTPAVTGVSAGVGNKEASGTGIGTGAKPSTTTAVVAAQHRSPLSRLGSSSDIVPPDPVPSSSTSSPTATTTTATTITTSPPSSVTSVTSPTSSLASSLASPSTDPHSHSHSHSHYHHHHHHPGHPGHPGHPPLHMHRTLSRRTYRRQGSSSSTSNSSTALRNRSKSKGGSGGKEKDKEEKEKEKKKRTTIGSGGSVGRMGSISTMGSSGSIGTEGLDTNSYPPTPPEHGRERELGEGGLEEDEEEEGEEEEEEEEEVFHIEPNPHCNGGLKNAVDSVSVPVSVSVSSSSVGSGSGGGGGAAGKGRGTGMGTHGVQTFSVDEKSPTSPIRRTTHHRTQSSLSGADFSIPSSSTTAPFLKQKLWIGTLGTRTSLWSPSLRDRVSHSLREEHGNEVVWVEDGVFEGAYDEFCHQVLWPVLHYAVPDAPRARGGMGLGMGGFGVASGRGDNSEEGVGYREYVEVNRRVAEKIRECWREGDVVWVNDYHLMLVPRMLRAMGVGGTIGFFLHVSFPSSEIIRCLPVRVPLLRGILGADLVGFQTANYARHFRQTCGRVLGVEALPRGVVIEEEEEEEEEDEDDDGGGGDNDNGDGGRGGGEQERSRVSEGGDGVNNKKPKPGKKTRTESESDSDDTFRKDPYYVPWALSGQSGSSLSRKTHKKTSGAHTTTTTSTGSGLTRFVTVSVFPMGIDVSRLKERRKSPEVEEWVQVLKSRYKSGGGKDQEKQKVKLVVGRDKLDDIQGVKQKVQAFELFLEKYPEWVGRVVLIQIALPAPPPPPLVSEGSSWGGGSGSGSGGGGGTKAAHHHHHLSHLSSLANDSSASTSASTDITSAILSKVAQINSRWSSLTYQPVIFLHTAEVDWNQYLALLSVADAFLVTSLREGMALRSHEFVVVQEGRGSLGGSDGKRGEGGDEVEEEGEGAGEEEEDVSDQEGTLILSEFAGSYSYSGFRSCIAINPWDTRGTAEAIAQALTMGKEEARGRWEELSEHVETQTAQAFVRGFLSRCVRAAEENRGLGKRMKKKKKTKRRGGGDGSNVDEEDEEESREVEEVDARKVKVKWRHARRRLVLVDWEGTLVGEWLPIPKELEVQRLASLSSLSSRGDDDDDDDDAGQERTDEEARKERVLRELEEKEKRKEEEYQRAIEVLRKLTADSKRNEVWVLSGLPVKGVLERVEKELGDRIGIVAENGCFIKTRSVLSSSSGARSGFEQRQQQQQQGSSSTQWLNMVANSNMTWKSSCLEILNYFTERTPGSFVEDRGASVVWRFWTGPTDDSADRQWARRQAGEAQNHIFDSLGERYGLRIIPGTNSFLVLPNNISRSSAVGAILHPGGPAYSPLVGRSTWMGIEDIVSAVPEEWDFVLAMSGDEKLLRRLGELDQAETVTISTSGKGTDAHWKMSRGRAGEVLGELASV</sequence>
<feature type="compositionally biased region" description="Basic residues" evidence="1">
    <location>
        <begin position="1243"/>
        <end position="1256"/>
    </location>
</feature>
<evidence type="ECO:0000313" key="2">
    <source>
        <dbReference type="EMBL" id="THV02744.1"/>
    </source>
</evidence>
<dbReference type="Gene3D" id="3.40.50.2000">
    <property type="entry name" value="Glycogen Phosphorylase B"/>
    <property type="match status" value="2"/>
</dbReference>
<dbReference type="InterPro" id="IPR001830">
    <property type="entry name" value="Glyco_trans_20"/>
</dbReference>
<feature type="compositionally biased region" description="Pro residues" evidence="1">
    <location>
        <begin position="42"/>
        <end position="53"/>
    </location>
</feature>
<feature type="compositionally biased region" description="Basic and acidic residues" evidence="1">
    <location>
        <begin position="1339"/>
        <end position="1351"/>
    </location>
</feature>
<feature type="region of interest" description="Disordered" evidence="1">
    <location>
        <begin position="100"/>
        <end position="151"/>
    </location>
</feature>
<feature type="compositionally biased region" description="Basic and acidic residues" evidence="1">
    <location>
        <begin position="850"/>
        <end position="866"/>
    </location>
</feature>
<dbReference type="InterPro" id="IPR003337">
    <property type="entry name" value="Trehalose_PPase"/>
</dbReference>
<feature type="compositionally biased region" description="Acidic residues" evidence="1">
    <location>
        <begin position="1139"/>
        <end position="1158"/>
    </location>
</feature>
<reference evidence="2 3" key="1">
    <citation type="journal article" date="2019" name="Nat. Ecol. Evol.">
        <title>Megaphylogeny resolves global patterns of mushroom evolution.</title>
        <authorList>
            <person name="Varga T."/>
            <person name="Krizsan K."/>
            <person name="Foldi C."/>
            <person name="Dima B."/>
            <person name="Sanchez-Garcia M."/>
            <person name="Sanchez-Ramirez S."/>
            <person name="Szollosi G.J."/>
            <person name="Szarkandi J.G."/>
            <person name="Papp V."/>
            <person name="Albert L."/>
            <person name="Andreopoulos W."/>
            <person name="Angelini C."/>
            <person name="Antonin V."/>
            <person name="Barry K.W."/>
            <person name="Bougher N.L."/>
            <person name="Buchanan P."/>
            <person name="Buyck B."/>
            <person name="Bense V."/>
            <person name="Catcheside P."/>
            <person name="Chovatia M."/>
            <person name="Cooper J."/>
            <person name="Damon W."/>
            <person name="Desjardin D."/>
            <person name="Finy P."/>
            <person name="Geml J."/>
            <person name="Haridas S."/>
            <person name="Hughes K."/>
            <person name="Justo A."/>
            <person name="Karasinski D."/>
            <person name="Kautmanova I."/>
            <person name="Kiss B."/>
            <person name="Kocsube S."/>
            <person name="Kotiranta H."/>
            <person name="LaButti K.M."/>
            <person name="Lechner B.E."/>
            <person name="Liimatainen K."/>
            <person name="Lipzen A."/>
            <person name="Lukacs Z."/>
            <person name="Mihaltcheva S."/>
            <person name="Morgado L.N."/>
            <person name="Niskanen T."/>
            <person name="Noordeloos M.E."/>
            <person name="Ohm R.A."/>
            <person name="Ortiz-Santana B."/>
            <person name="Ovrebo C."/>
            <person name="Racz N."/>
            <person name="Riley R."/>
            <person name="Savchenko A."/>
            <person name="Shiryaev A."/>
            <person name="Soop K."/>
            <person name="Spirin V."/>
            <person name="Szebenyi C."/>
            <person name="Tomsovsky M."/>
            <person name="Tulloss R.E."/>
            <person name="Uehling J."/>
            <person name="Grigoriev I.V."/>
            <person name="Vagvolgyi C."/>
            <person name="Papp T."/>
            <person name="Martin F.M."/>
            <person name="Miettinen O."/>
            <person name="Hibbett D.S."/>
            <person name="Nagy L.G."/>
        </authorList>
    </citation>
    <scope>NUCLEOTIDE SEQUENCE [LARGE SCALE GENOMIC DNA]</scope>
    <source>
        <strain evidence="2 3">CBS 962.96</strain>
    </source>
</reference>
<feature type="compositionally biased region" description="Low complexity" evidence="1">
    <location>
        <begin position="1038"/>
        <end position="1048"/>
    </location>
</feature>
<feature type="compositionally biased region" description="Acidic residues" evidence="1">
    <location>
        <begin position="469"/>
        <end position="487"/>
    </location>
</feature>
<feature type="compositionally biased region" description="Basic and acidic residues" evidence="1">
    <location>
        <begin position="403"/>
        <end position="413"/>
    </location>
</feature>
<feature type="region of interest" description="Disordered" evidence="1">
    <location>
        <begin position="1124"/>
        <end position="1159"/>
    </location>
</feature>
<feature type="compositionally biased region" description="Gly residues" evidence="1">
    <location>
        <begin position="523"/>
        <end position="542"/>
    </location>
</feature>
<feature type="region of interest" description="Disordered" evidence="1">
    <location>
        <begin position="1430"/>
        <end position="1449"/>
    </location>
</feature>
<feature type="compositionally biased region" description="Basic residues" evidence="1">
    <location>
        <begin position="339"/>
        <end position="355"/>
    </location>
</feature>
<dbReference type="Pfam" id="PF00982">
    <property type="entry name" value="Glyco_transf_20"/>
    <property type="match status" value="3"/>
</dbReference>
<feature type="compositionally biased region" description="Gly residues" evidence="1">
    <location>
        <begin position="812"/>
        <end position="824"/>
    </location>
</feature>
<feature type="compositionally biased region" description="Basic residues" evidence="1">
    <location>
        <begin position="364"/>
        <end position="376"/>
    </location>
</feature>
<evidence type="ECO:0008006" key="4">
    <source>
        <dbReference type="Google" id="ProtNLM"/>
    </source>
</evidence>
<dbReference type="SUPFAM" id="SSF53756">
    <property type="entry name" value="UDP-Glycosyltransferase/glycogen phosphorylase"/>
    <property type="match status" value="2"/>
</dbReference>
<dbReference type="GO" id="GO:0005946">
    <property type="term" value="C:alpha,alpha-trehalose-phosphate synthase complex (UDP-forming)"/>
    <property type="evidence" value="ECO:0007669"/>
    <property type="project" value="TreeGrafter"/>
</dbReference>
<accession>A0A4S8MKK1</accession>
<feature type="compositionally biased region" description="Low complexity" evidence="1">
    <location>
        <begin position="430"/>
        <end position="444"/>
    </location>
</feature>
<dbReference type="PANTHER" id="PTHR10788:SF15">
    <property type="entry name" value="TREHALOSE SYNTHASE COMPLEX REGULATORY SUBUNIT TPS3-RELATED"/>
    <property type="match status" value="1"/>
</dbReference>
<organism evidence="2 3">
    <name type="scientific">Dendrothele bispora (strain CBS 962.96)</name>
    <dbReference type="NCBI Taxonomy" id="1314807"/>
    <lineage>
        <taxon>Eukaryota</taxon>
        <taxon>Fungi</taxon>
        <taxon>Dikarya</taxon>
        <taxon>Basidiomycota</taxon>
        <taxon>Agaricomycotina</taxon>
        <taxon>Agaricomycetes</taxon>
        <taxon>Agaricomycetidae</taxon>
        <taxon>Agaricales</taxon>
        <taxon>Agaricales incertae sedis</taxon>
        <taxon>Dendrothele</taxon>
    </lineage>
</organism>
<feature type="compositionally biased region" description="Low complexity" evidence="1">
    <location>
        <begin position="279"/>
        <end position="335"/>
    </location>
</feature>
<dbReference type="GO" id="GO:0005992">
    <property type="term" value="P:trehalose biosynthetic process"/>
    <property type="evidence" value="ECO:0007669"/>
    <property type="project" value="InterPro"/>
</dbReference>
<feature type="compositionally biased region" description="Gly residues" evidence="1">
    <location>
        <begin position="1012"/>
        <end position="1027"/>
    </location>
</feature>
<dbReference type="GO" id="GO:0004805">
    <property type="term" value="F:trehalose-phosphatase activity"/>
    <property type="evidence" value="ECO:0007669"/>
    <property type="project" value="TreeGrafter"/>
</dbReference>
<protein>
    <recommendedName>
        <fullName evidence="4">Glycosyltransferase family 20 protein</fullName>
    </recommendedName>
</protein>
<feature type="region of interest" description="Disordered" evidence="1">
    <location>
        <begin position="1243"/>
        <end position="1275"/>
    </location>
</feature>
<keyword evidence="3" id="KW-1185">Reference proteome</keyword>
<feature type="region of interest" description="Disordered" evidence="1">
    <location>
        <begin position="34"/>
        <end position="64"/>
    </location>
</feature>
<feature type="region of interest" description="Disordered" evidence="1">
    <location>
        <begin position="516"/>
        <end position="576"/>
    </location>
</feature>
<feature type="compositionally biased region" description="Acidic residues" evidence="1">
    <location>
        <begin position="795"/>
        <end position="811"/>
    </location>
</feature>
<evidence type="ECO:0000256" key="1">
    <source>
        <dbReference type="SAM" id="MobiDB-lite"/>
    </source>
</evidence>
<feature type="region of interest" description="Disordered" evidence="1">
    <location>
        <begin position="1005"/>
        <end position="1048"/>
    </location>
</feature>
<dbReference type="GO" id="GO:0005829">
    <property type="term" value="C:cytosol"/>
    <property type="evidence" value="ECO:0007669"/>
    <property type="project" value="TreeGrafter"/>
</dbReference>
<feature type="region of interest" description="Disordered" evidence="1">
    <location>
        <begin position="792"/>
        <end position="901"/>
    </location>
</feature>
<dbReference type="SUPFAM" id="SSF56784">
    <property type="entry name" value="HAD-like"/>
    <property type="match status" value="1"/>
</dbReference>
<feature type="compositionally biased region" description="Low complexity" evidence="1">
    <location>
        <begin position="377"/>
        <end position="392"/>
    </location>
</feature>
<feature type="compositionally biased region" description="Acidic residues" evidence="1">
    <location>
        <begin position="1263"/>
        <end position="1275"/>
    </location>
</feature>
<dbReference type="Proteomes" id="UP000297245">
    <property type="component" value="Unassembled WGS sequence"/>
</dbReference>
<feature type="compositionally biased region" description="Basic and acidic residues" evidence="1">
    <location>
        <begin position="825"/>
        <end position="834"/>
    </location>
</feature>
<dbReference type="Pfam" id="PF02358">
    <property type="entry name" value="Trehalose_PPase"/>
    <property type="match status" value="1"/>
</dbReference>
<feature type="region of interest" description="Disordered" evidence="1">
    <location>
        <begin position="248"/>
        <end position="499"/>
    </location>
</feature>
<feature type="region of interest" description="Disordered" evidence="1">
    <location>
        <begin position="1324"/>
        <end position="1351"/>
    </location>
</feature>
<proteinExistence type="predicted"/>
<dbReference type="OrthoDB" id="755951at2759"/>
<feature type="compositionally biased region" description="Low complexity" evidence="1">
    <location>
        <begin position="891"/>
        <end position="901"/>
    </location>
</feature>
<dbReference type="InterPro" id="IPR036412">
    <property type="entry name" value="HAD-like_sf"/>
</dbReference>
<dbReference type="PANTHER" id="PTHR10788">
    <property type="entry name" value="TREHALOSE-6-PHOSPHATE SYNTHASE"/>
    <property type="match status" value="1"/>
</dbReference>
<name>A0A4S8MKK1_DENBC</name>
<feature type="compositionally biased region" description="Low complexity" evidence="1">
    <location>
        <begin position="112"/>
        <end position="151"/>
    </location>
</feature>
<evidence type="ECO:0000313" key="3">
    <source>
        <dbReference type="Proteomes" id="UP000297245"/>
    </source>
</evidence>
<dbReference type="GO" id="GO:0003825">
    <property type="term" value="F:alpha,alpha-trehalose-phosphate synthase (UDP-forming) activity"/>
    <property type="evidence" value="ECO:0007669"/>
    <property type="project" value="TreeGrafter"/>
</dbReference>
<gene>
    <name evidence="2" type="ORF">K435DRAFT_962884</name>
</gene>